<organism evidence="2 3">
    <name type="scientific">Actinomadura craniellae</name>
    <dbReference type="NCBI Taxonomy" id="2231787"/>
    <lineage>
        <taxon>Bacteria</taxon>
        <taxon>Bacillati</taxon>
        <taxon>Actinomycetota</taxon>
        <taxon>Actinomycetes</taxon>
        <taxon>Streptosporangiales</taxon>
        <taxon>Thermomonosporaceae</taxon>
        <taxon>Actinomadura</taxon>
    </lineage>
</organism>
<dbReference type="InterPro" id="IPR000073">
    <property type="entry name" value="AB_hydrolase_1"/>
</dbReference>
<sequence>MHKVTSPDGTSIAYERFGTGPPLILVAGALCDRAVIRPHAERLGERFTAVCYDRRGRGDSGDTAPYEVEREIGDLGALVAEVGGAAAVYGHSSGAGLALHAAAAGLPITALVLHEPPYTPDEAEDRHVAREYARELESLLAAGRRGDAAALFMATVGTPPEVIDGMRAEPWWAGAEAMAPTLAYDSAVMGDLTRGGTVPGELLGKVAAPTLVLCGGASYGWMIDMGRRIAAALPDGRYRVLDGHEHVVPPEELAPVLAEFLPGR</sequence>
<evidence type="ECO:0000313" key="2">
    <source>
        <dbReference type="EMBL" id="RAY16133.1"/>
    </source>
</evidence>
<keyword evidence="2" id="KW-0378">Hydrolase</keyword>
<dbReference type="OrthoDB" id="63519at2"/>
<reference evidence="2 3" key="1">
    <citation type="submission" date="2018-06" db="EMBL/GenBank/DDBJ databases">
        <title>Actinomadura craniellae sp. nov. isolated from marine sponge Craniella sp.</title>
        <authorList>
            <person name="Li L."/>
            <person name="Xu Q.H."/>
            <person name="Lin H.W."/>
            <person name="Lu Y.H."/>
        </authorList>
    </citation>
    <scope>NUCLEOTIDE SEQUENCE [LARGE SCALE GENOMIC DNA]</scope>
    <source>
        <strain evidence="2 3">LHW63021</strain>
    </source>
</reference>
<protein>
    <submittedName>
        <fullName evidence="2">Alpha/beta hydrolase</fullName>
    </submittedName>
</protein>
<dbReference type="Pfam" id="PF12697">
    <property type="entry name" value="Abhydrolase_6"/>
    <property type="match status" value="1"/>
</dbReference>
<accession>A0A365HCZ0</accession>
<dbReference type="AlphaFoldDB" id="A0A365HCZ0"/>
<gene>
    <name evidence="2" type="ORF">DPM19_04200</name>
</gene>
<dbReference type="Proteomes" id="UP000251891">
    <property type="component" value="Unassembled WGS sequence"/>
</dbReference>
<dbReference type="EMBL" id="QLYX01000002">
    <property type="protein sequence ID" value="RAY16133.1"/>
    <property type="molecule type" value="Genomic_DNA"/>
</dbReference>
<feature type="domain" description="AB hydrolase-1" evidence="1">
    <location>
        <begin position="40"/>
        <end position="251"/>
    </location>
</feature>
<name>A0A365HCZ0_9ACTN</name>
<keyword evidence="3" id="KW-1185">Reference proteome</keyword>
<dbReference type="SUPFAM" id="SSF53474">
    <property type="entry name" value="alpha/beta-Hydrolases"/>
    <property type="match status" value="1"/>
</dbReference>
<evidence type="ECO:0000259" key="1">
    <source>
        <dbReference type="Pfam" id="PF12697"/>
    </source>
</evidence>
<dbReference type="RefSeq" id="WP_111863474.1">
    <property type="nucleotide sequence ID" value="NZ_QLYX01000002.1"/>
</dbReference>
<dbReference type="InterPro" id="IPR029058">
    <property type="entry name" value="AB_hydrolase_fold"/>
</dbReference>
<proteinExistence type="predicted"/>
<comment type="caution">
    <text evidence="2">The sequence shown here is derived from an EMBL/GenBank/DDBJ whole genome shotgun (WGS) entry which is preliminary data.</text>
</comment>
<evidence type="ECO:0000313" key="3">
    <source>
        <dbReference type="Proteomes" id="UP000251891"/>
    </source>
</evidence>
<dbReference type="PANTHER" id="PTHR43433:SF5">
    <property type="entry name" value="AB HYDROLASE-1 DOMAIN-CONTAINING PROTEIN"/>
    <property type="match status" value="1"/>
</dbReference>
<dbReference type="Gene3D" id="3.40.50.1820">
    <property type="entry name" value="alpha/beta hydrolase"/>
    <property type="match status" value="1"/>
</dbReference>
<dbReference type="InterPro" id="IPR050471">
    <property type="entry name" value="AB_hydrolase"/>
</dbReference>
<dbReference type="PANTHER" id="PTHR43433">
    <property type="entry name" value="HYDROLASE, ALPHA/BETA FOLD FAMILY PROTEIN"/>
    <property type="match status" value="1"/>
</dbReference>
<dbReference type="GO" id="GO:0016787">
    <property type="term" value="F:hydrolase activity"/>
    <property type="evidence" value="ECO:0007669"/>
    <property type="project" value="UniProtKB-KW"/>
</dbReference>